<evidence type="ECO:0000313" key="3">
    <source>
        <dbReference type="Proteomes" id="UP000053660"/>
    </source>
</evidence>
<gene>
    <name evidence="2" type="ORF">OESDEN_12733</name>
</gene>
<accession>A0A0B1SUC3</accession>
<organism evidence="2 3">
    <name type="scientific">Oesophagostomum dentatum</name>
    <name type="common">Nodular worm</name>
    <dbReference type="NCBI Taxonomy" id="61180"/>
    <lineage>
        <taxon>Eukaryota</taxon>
        <taxon>Metazoa</taxon>
        <taxon>Ecdysozoa</taxon>
        <taxon>Nematoda</taxon>
        <taxon>Chromadorea</taxon>
        <taxon>Rhabditida</taxon>
        <taxon>Rhabditina</taxon>
        <taxon>Rhabditomorpha</taxon>
        <taxon>Strongyloidea</taxon>
        <taxon>Strongylidae</taxon>
        <taxon>Oesophagostomum</taxon>
    </lineage>
</organism>
<sequence>MWQYKATIPTLFLLYFAENSLAATMIYPAKEGEQVSLDLGPNIVTWGRVRNNVNEFIKYCNEKDTHARCHQFINEDNQPSTPITSAHVNKNGTLVIDSFKATDVGDYFSPDELERVSSIADITNSRTLMFQW</sequence>
<evidence type="ECO:0000256" key="1">
    <source>
        <dbReference type="SAM" id="SignalP"/>
    </source>
</evidence>
<dbReference type="Proteomes" id="UP000053660">
    <property type="component" value="Unassembled WGS sequence"/>
</dbReference>
<keyword evidence="3" id="KW-1185">Reference proteome</keyword>
<dbReference type="PANTHER" id="PTHR35182:SF9">
    <property type="entry name" value="TRANSTHYRETIN-RELATED FAMILY DOMAIN"/>
    <property type="match status" value="1"/>
</dbReference>
<evidence type="ECO:0000313" key="2">
    <source>
        <dbReference type="EMBL" id="KHJ87491.1"/>
    </source>
</evidence>
<dbReference type="PANTHER" id="PTHR35182">
    <property type="entry name" value="PROTEIN CBG13762"/>
    <property type="match status" value="1"/>
</dbReference>
<dbReference type="OrthoDB" id="5842861at2759"/>
<dbReference type="EMBL" id="KN557635">
    <property type="protein sequence ID" value="KHJ87491.1"/>
    <property type="molecule type" value="Genomic_DNA"/>
</dbReference>
<dbReference type="AlphaFoldDB" id="A0A0B1SUC3"/>
<feature type="signal peptide" evidence="1">
    <location>
        <begin position="1"/>
        <end position="22"/>
    </location>
</feature>
<proteinExistence type="predicted"/>
<keyword evidence="1" id="KW-0732">Signal</keyword>
<name>A0A0B1SUC3_OESDE</name>
<protein>
    <submittedName>
        <fullName evidence="2">Uncharacterized protein</fullName>
    </submittedName>
</protein>
<reference evidence="2 3" key="1">
    <citation type="submission" date="2014-03" db="EMBL/GenBank/DDBJ databases">
        <title>Draft genome of the hookworm Oesophagostomum dentatum.</title>
        <authorList>
            <person name="Mitreva M."/>
        </authorList>
    </citation>
    <scope>NUCLEOTIDE SEQUENCE [LARGE SCALE GENOMIC DNA]</scope>
    <source>
        <strain evidence="2 3">OD-Hann</strain>
    </source>
</reference>
<feature type="chain" id="PRO_5002081753" evidence="1">
    <location>
        <begin position="23"/>
        <end position="132"/>
    </location>
</feature>